<accession>A0A6G7HMQ8</accession>
<dbReference type="SUPFAM" id="SSF55874">
    <property type="entry name" value="ATPase domain of HSP90 chaperone/DNA topoisomerase II/histidine kinase"/>
    <property type="match status" value="1"/>
</dbReference>
<dbReference type="GO" id="GO:0046983">
    <property type="term" value="F:protein dimerization activity"/>
    <property type="evidence" value="ECO:0007669"/>
    <property type="project" value="InterPro"/>
</dbReference>
<evidence type="ECO:0000256" key="4">
    <source>
        <dbReference type="ARBA" id="ARBA00022777"/>
    </source>
</evidence>
<evidence type="ECO:0000313" key="9">
    <source>
        <dbReference type="Proteomes" id="UP000433089"/>
    </source>
</evidence>
<name>A0A1K2DP87_BACAB</name>
<dbReference type="InterPro" id="IPR050482">
    <property type="entry name" value="Sensor_HK_TwoCompSys"/>
</dbReference>
<dbReference type="SMART" id="SM00387">
    <property type="entry name" value="HATPase_c"/>
    <property type="match status" value="1"/>
</dbReference>
<dbReference type="CDD" id="cd16917">
    <property type="entry name" value="HATPase_UhpB-NarQ-NarX-like"/>
    <property type="match status" value="1"/>
</dbReference>
<evidence type="ECO:0000313" key="8">
    <source>
        <dbReference type="EMBL" id="VXA99777.1"/>
    </source>
</evidence>
<dbReference type="InterPro" id="IPR003594">
    <property type="entry name" value="HATPase_dom"/>
</dbReference>
<dbReference type="Pfam" id="PF07730">
    <property type="entry name" value="HisKA_3"/>
    <property type="match status" value="1"/>
</dbReference>
<organism evidence="8 9">
    <name type="scientific">Bacillus altitudinis</name>
    <dbReference type="NCBI Taxonomy" id="293387"/>
    <lineage>
        <taxon>Bacteria</taxon>
        <taxon>Bacillati</taxon>
        <taxon>Bacillota</taxon>
        <taxon>Bacilli</taxon>
        <taxon>Bacillales</taxon>
        <taxon>Bacillaceae</taxon>
        <taxon>Bacillus</taxon>
    </lineage>
</organism>
<dbReference type="Proteomes" id="UP000433089">
    <property type="component" value="Unassembled WGS sequence"/>
</dbReference>
<gene>
    <name evidence="8" type="ORF">BACI348_20077</name>
</gene>
<feature type="transmembrane region" description="Helical" evidence="6">
    <location>
        <begin position="120"/>
        <end position="138"/>
    </location>
</feature>
<proteinExistence type="predicted"/>
<evidence type="ECO:0000256" key="3">
    <source>
        <dbReference type="ARBA" id="ARBA00022679"/>
    </source>
</evidence>
<accession>A0A653M573</accession>
<sequence length="398" mass="45362">MVIFMAKRRVDPFNEMIYSRIPTLLWVILVYIAAMIFQFITTPLALSGLFFSALIAIHLILHWWSFYWFRQNPWVYFLIQGIVILLCVSVMQAASPVILIGLLPVLIAQSIGVYYHTLKVILTGLSFYVLFFLALILVNDTDDLTVYIPILFLILIVVIAYSILFFRQVKARIRTQTFLKELELAHQQVEELTLANERQRMARDLHDTLAQGLAGIIMQLEAVHAHLENQNVERAQSIIKGSMSHARTTLGEARLVIDDLRTYSQDQYDLADSVKDEVNRFMTATNIPVHTKVAVSYQVSPFLIEHTVYIVSECLTNIAKHAKASKVELMMKQQDDHISLQITDNGVGFDEKKQESTSGHYGLIGMSERARLLDAQLHLKSEKNEGTQVTVTIPLKKE</sequence>
<dbReference type="PANTHER" id="PTHR24421:SF55">
    <property type="entry name" value="SENSOR HISTIDINE KINASE YDFH"/>
    <property type="match status" value="1"/>
</dbReference>
<dbReference type="EC" id="2.7.13.3" evidence="2"/>
<dbReference type="GO" id="GO:0016020">
    <property type="term" value="C:membrane"/>
    <property type="evidence" value="ECO:0007669"/>
    <property type="project" value="InterPro"/>
</dbReference>
<feature type="transmembrane region" description="Helical" evidence="6">
    <location>
        <begin position="46"/>
        <end position="67"/>
    </location>
</feature>
<feature type="domain" description="Histidine kinase/HSP90-like ATPase" evidence="7">
    <location>
        <begin position="302"/>
        <end position="397"/>
    </location>
</feature>
<feature type="transmembrane region" description="Helical" evidence="6">
    <location>
        <begin position="97"/>
        <end position="115"/>
    </location>
</feature>
<dbReference type="InterPro" id="IPR036890">
    <property type="entry name" value="HATPase_C_sf"/>
</dbReference>
<dbReference type="InterPro" id="IPR011712">
    <property type="entry name" value="Sig_transdc_His_kin_sub3_dim/P"/>
</dbReference>
<dbReference type="Pfam" id="PF02518">
    <property type="entry name" value="HATPase_c"/>
    <property type="match status" value="1"/>
</dbReference>
<evidence type="ECO:0000259" key="7">
    <source>
        <dbReference type="SMART" id="SM00387"/>
    </source>
</evidence>
<dbReference type="EMBL" id="CABWLH010000007">
    <property type="protein sequence ID" value="VXA99777.1"/>
    <property type="molecule type" value="Genomic_DNA"/>
</dbReference>
<feature type="transmembrane region" description="Helical" evidence="6">
    <location>
        <begin position="144"/>
        <end position="166"/>
    </location>
</feature>
<reference evidence="8 9" key="1">
    <citation type="submission" date="2019-10" db="EMBL/GenBank/DDBJ databases">
        <authorList>
            <person name="Karimi E."/>
        </authorList>
    </citation>
    <scope>NUCLEOTIDE SEQUENCE [LARGE SCALE GENOMIC DNA]</scope>
    <source>
        <strain evidence="8">Bacillus sp. 348</strain>
    </source>
</reference>
<feature type="transmembrane region" description="Helical" evidence="6">
    <location>
        <begin position="21"/>
        <end position="40"/>
    </location>
</feature>
<dbReference type="Gene3D" id="3.30.565.10">
    <property type="entry name" value="Histidine kinase-like ATPase, C-terminal domain"/>
    <property type="match status" value="1"/>
</dbReference>
<protein>
    <recommendedName>
        <fullName evidence="2">histidine kinase</fullName>
        <ecNumber evidence="2">2.7.13.3</ecNumber>
    </recommendedName>
</protein>
<dbReference type="Gene3D" id="1.20.5.1930">
    <property type="match status" value="1"/>
</dbReference>
<keyword evidence="3" id="KW-0808">Transferase</keyword>
<dbReference type="PANTHER" id="PTHR24421">
    <property type="entry name" value="NITRATE/NITRITE SENSOR PROTEIN NARX-RELATED"/>
    <property type="match status" value="1"/>
</dbReference>
<feature type="transmembrane region" description="Helical" evidence="6">
    <location>
        <begin position="74"/>
        <end position="91"/>
    </location>
</feature>
<keyword evidence="4 8" id="KW-0418">Kinase</keyword>
<keyword evidence="6" id="KW-1133">Transmembrane helix</keyword>
<keyword evidence="6" id="KW-0812">Transmembrane</keyword>
<keyword evidence="5" id="KW-0902">Two-component regulatory system</keyword>
<evidence type="ECO:0000256" key="1">
    <source>
        <dbReference type="ARBA" id="ARBA00000085"/>
    </source>
</evidence>
<dbReference type="KEGG" id="balt:CFN77_02830"/>
<evidence type="ECO:0000256" key="5">
    <source>
        <dbReference type="ARBA" id="ARBA00023012"/>
    </source>
</evidence>
<evidence type="ECO:0000256" key="2">
    <source>
        <dbReference type="ARBA" id="ARBA00012438"/>
    </source>
</evidence>
<keyword evidence="6" id="KW-0472">Membrane</keyword>
<dbReference type="GO" id="GO:0000155">
    <property type="term" value="F:phosphorelay sensor kinase activity"/>
    <property type="evidence" value="ECO:0007669"/>
    <property type="project" value="InterPro"/>
</dbReference>
<comment type="catalytic activity">
    <reaction evidence="1">
        <text>ATP + protein L-histidine = ADP + protein N-phospho-L-histidine.</text>
        <dbReference type="EC" id="2.7.13.3"/>
    </reaction>
</comment>
<accession>A0A1K2DP87</accession>
<dbReference type="AlphaFoldDB" id="A0A1K2DP87"/>
<evidence type="ECO:0000256" key="6">
    <source>
        <dbReference type="SAM" id="Phobius"/>
    </source>
</evidence>